<sequence length="283" mass="31917">MKFNIASPQCGTIKQFEIDDEKKLVQLNDKRLAQEFDGEILDDKWKGYVFKIVGGCDKQGFPMKQGVLVNSRVKLLLKGGTVGCRKWRVRSGERRRKTIRGCIVSQDIALLNLKIVTEGEEKIEGLTDTTVPRRLGPKRASKIRRLFNLTKEDDVRKFVIRRELPAKDNKKARSKAPKIQRLITPAVIRRRANKKRKILKKLAQSKAEREAYNHLVERRKTLNRQRTKAALLRQVAGRRKKELDVINKEAAKKAAAEAAAKAAAAAAAAKAKPAPKGKAAKKK</sequence>
<evidence type="ECO:0000256" key="5">
    <source>
        <dbReference type="SAM" id="MobiDB-lite"/>
    </source>
</evidence>
<evidence type="ECO:0000256" key="1">
    <source>
        <dbReference type="ARBA" id="ARBA00009312"/>
    </source>
</evidence>
<feature type="region of interest" description="Disordered" evidence="5">
    <location>
        <begin position="262"/>
        <end position="283"/>
    </location>
</feature>
<evidence type="ECO:0000256" key="4">
    <source>
        <dbReference type="PIRNR" id="PIRNR002129"/>
    </source>
</evidence>
<name>A0A7L5NSY9_EUGGR</name>
<dbReference type="EMBL" id="MT583850">
    <property type="protein sequence ID" value="QLA09581.1"/>
    <property type="molecule type" value="mRNA"/>
</dbReference>
<dbReference type="GO" id="GO:1990904">
    <property type="term" value="C:ribonucleoprotein complex"/>
    <property type="evidence" value="ECO:0007669"/>
    <property type="project" value="UniProtKB-KW"/>
</dbReference>
<evidence type="ECO:0000313" key="6">
    <source>
        <dbReference type="EMBL" id="QLA09581.1"/>
    </source>
</evidence>
<organism evidence="6">
    <name type="scientific">Euglena gracilis</name>
    <dbReference type="NCBI Taxonomy" id="3039"/>
    <lineage>
        <taxon>Eukaryota</taxon>
        <taxon>Discoba</taxon>
        <taxon>Euglenozoa</taxon>
        <taxon>Euglenida</taxon>
        <taxon>Spirocuta</taxon>
        <taxon>Euglenophyceae</taxon>
        <taxon>Euglenales</taxon>
        <taxon>Euglenaceae</taxon>
        <taxon>Euglena</taxon>
    </lineage>
</organism>
<reference evidence="6" key="1">
    <citation type="submission" date="2020-06" db="EMBL/GenBank/DDBJ databases">
        <title>Cryo-EM structure of the highly atypical cytoplasmic ribosome of Euglena gracilis.</title>
        <authorList>
            <person name="Matzov D."/>
            <person name="Taoka M."/>
            <person name="Nobe Y."/>
            <person name="Yamauchi Y."/>
            <person name="Halfon Y."/>
            <person name="Asis N."/>
            <person name="Zimermann E."/>
            <person name="Rozenberg H."/>
            <person name="Bashan A."/>
            <person name="Bushan S."/>
            <person name="Isobe T."/>
            <person name="Gray M.W."/>
            <person name="Yonath A."/>
            <person name="Shalev-Benami M."/>
        </authorList>
    </citation>
    <scope>NUCLEOTIDE SEQUENCE</scope>
    <source>
        <strain evidence="6">Z</strain>
    </source>
</reference>
<accession>A0A7L5NSY9</accession>
<protein>
    <recommendedName>
        <fullName evidence="4">40S ribosomal protein S6</fullName>
    </recommendedName>
</protein>
<comment type="similarity">
    <text evidence="1 4">Belongs to the eukaryotic ribosomal protein eS6 family.</text>
</comment>
<feature type="compositionally biased region" description="Basic residues" evidence="5">
    <location>
        <begin position="273"/>
        <end position="283"/>
    </location>
</feature>
<dbReference type="AlphaFoldDB" id="A0A7L5NSY9"/>
<keyword evidence="3 4" id="KW-0687">Ribonucleoprotein</keyword>
<dbReference type="GO" id="GO:0005840">
    <property type="term" value="C:ribosome"/>
    <property type="evidence" value="ECO:0007669"/>
    <property type="project" value="UniProtKB-KW"/>
</dbReference>
<feature type="compositionally biased region" description="Low complexity" evidence="5">
    <location>
        <begin position="262"/>
        <end position="272"/>
    </location>
</feature>
<keyword evidence="2 4" id="KW-0689">Ribosomal protein</keyword>
<dbReference type="InterPro" id="IPR014401">
    <property type="entry name" value="Ribosomal_eS6-like"/>
</dbReference>
<evidence type="ECO:0000256" key="3">
    <source>
        <dbReference type="ARBA" id="ARBA00023274"/>
    </source>
</evidence>
<dbReference type="SMART" id="SM01405">
    <property type="entry name" value="Ribosomal_S6e"/>
    <property type="match status" value="1"/>
</dbReference>
<dbReference type="Gene3D" id="1.20.5.2650">
    <property type="match status" value="1"/>
</dbReference>
<proteinExistence type="evidence at transcript level"/>
<dbReference type="InterPro" id="IPR001377">
    <property type="entry name" value="Ribosomal_eS6"/>
</dbReference>
<dbReference type="PANTHER" id="PTHR11502">
    <property type="entry name" value="40S RIBOSOMAL PROTEIN S6"/>
    <property type="match status" value="1"/>
</dbReference>
<evidence type="ECO:0000256" key="2">
    <source>
        <dbReference type="ARBA" id="ARBA00022980"/>
    </source>
</evidence>
<dbReference type="Pfam" id="PF01092">
    <property type="entry name" value="Ribosomal_S6e"/>
    <property type="match status" value="1"/>
</dbReference>
<dbReference type="GO" id="GO:0003735">
    <property type="term" value="F:structural constituent of ribosome"/>
    <property type="evidence" value="ECO:0007669"/>
    <property type="project" value="InterPro"/>
</dbReference>
<dbReference type="PIRSF" id="PIRSF002129">
    <property type="entry name" value="Ribosom_S6_euk"/>
    <property type="match status" value="1"/>
</dbReference>
<dbReference type="GO" id="GO:0006412">
    <property type="term" value="P:translation"/>
    <property type="evidence" value="ECO:0007669"/>
    <property type="project" value="InterPro"/>
</dbReference>